<dbReference type="GO" id="GO:0005634">
    <property type="term" value="C:nucleus"/>
    <property type="evidence" value="ECO:0007669"/>
    <property type="project" value="TreeGrafter"/>
</dbReference>
<feature type="compositionally biased region" description="Basic residues" evidence="2">
    <location>
        <begin position="108"/>
        <end position="117"/>
    </location>
</feature>
<dbReference type="PANTHER" id="PTHR13275:SF4">
    <property type="entry name" value="VACUOLAR PROTEIN SORTING-ASSOCIATED PROTEIN 72 HOMOLOG"/>
    <property type="match status" value="1"/>
</dbReference>
<evidence type="ECO:0000313" key="4">
    <source>
        <dbReference type="EMBL" id="KAJ1962612.1"/>
    </source>
</evidence>
<comment type="similarity">
    <text evidence="1">Belongs to the VPS72/YL1 family.</text>
</comment>
<dbReference type="Pfam" id="PF08265">
    <property type="entry name" value="YL1_C"/>
    <property type="match status" value="1"/>
</dbReference>
<gene>
    <name evidence="4" type="primary">VPS72</name>
    <name evidence="4" type="ORF">IWQ62_003474</name>
</gene>
<dbReference type="EMBL" id="JANBPY010000940">
    <property type="protein sequence ID" value="KAJ1962612.1"/>
    <property type="molecule type" value="Genomic_DNA"/>
</dbReference>
<feature type="compositionally biased region" description="Acidic residues" evidence="2">
    <location>
        <begin position="72"/>
        <end position="91"/>
    </location>
</feature>
<organism evidence="4 5">
    <name type="scientific">Dispira parvispora</name>
    <dbReference type="NCBI Taxonomy" id="1520584"/>
    <lineage>
        <taxon>Eukaryota</taxon>
        <taxon>Fungi</taxon>
        <taxon>Fungi incertae sedis</taxon>
        <taxon>Zoopagomycota</taxon>
        <taxon>Kickxellomycotina</taxon>
        <taxon>Dimargaritomycetes</taxon>
        <taxon>Dimargaritales</taxon>
        <taxon>Dimargaritaceae</taxon>
        <taxon>Dispira</taxon>
    </lineage>
</organism>
<reference evidence="4" key="1">
    <citation type="submission" date="2022-07" db="EMBL/GenBank/DDBJ databases">
        <title>Phylogenomic reconstructions and comparative analyses of Kickxellomycotina fungi.</title>
        <authorList>
            <person name="Reynolds N.K."/>
            <person name="Stajich J.E."/>
            <person name="Barry K."/>
            <person name="Grigoriev I.V."/>
            <person name="Crous P."/>
            <person name="Smith M.E."/>
        </authorList>
    </citation>
    <scope>NUCLEOTIDE SEQUENCE</scope>
    <source>
        <strain evidence="4">RSA 1196</strain>
    </source>
</reference>
<feature type="domain" description="Vps72/YL1 C-terminal" evidence="3">
    <location>
        <begin position="263"/>
        <end position="292"/>
    </location>
</feature>
<dbReference type="Proteomes" id="UP001150925">
    <property type="component" value="Unassembled WGS sequence"/>
</dbReference>
<feature type="region of interest" description="Disordered" evidence="2">
    <location>
        <begin position="28"/>
        <end position="123"/>
    </location>
</feature>
<dbReference type="InterPro" id="IPR046757">
    <property type="entry name" value="YL1_N"/>
</dbReference>
<proteinExistence type="inferred from homology"/>
<dbReference type="Pfam" id="PF05764">
    <property type="entry name" value="YL1"/>
    <property type="match status" value="1"/>
</dbReference>
<dbReference type="AlphaFoldDB" id="A0A9W8AU40"/>
<dbReference type="SMART" id="SM00993">
    <property type="entry name" value="YL1_C"/>
    <property type="match status" value="1"/>
</dbReference>
<evidence type="ECO:0000256" key="2">
    <source>
        <dbReference type="SAM" id="MobiDB-lite"/>
    </source>
</evidence>
<sequence length="315" mass="35363">MSFASTRSRRANAGNRLRELIERELAQQAAATPITADSLSLGEAGPSRSETSALLEEEEDVDFEIQNVPETETGDIVDSDFSESSEEASADEAERIAQEEAEDDTKRAGRRATRHSTRSASVMKKMETERIIQEFENRKSRHTKRERHEEEPLTQEMLLAEARETEKVNTAALQAFRLQEAQKKQRKAARRTLTGPVISFKSTTVPCVSVVTNEESKAKPPPETAQDTTAMVTKNYLSFSNAKTSTKDVRTWWPFYPAFSPTTVCPITGLPARYRDPHTGIPYANTDAFRILQSLGGNKYWYSPPLKAIVQHRLP</sequence>
<evidence type="ECO:0000313" key="5">
    <source>
        <dbReference type="Proteomes" id="UP001150925"/>
    </source>
</evidence>
<keyword evidence="5" id="KW-1185">Reference proteome</keyword>
<evidence type="ECO:0000259" key="3">
    <source>
        <dbReference type="SMART" id="SM00993"/>
    </source>
</evidence>
<dbReference type="OrthoDB" id="78296at2759"/>
<dbReference type="InterPro" id="IPR013272">
    <property type="entry name" value="Vps72/YL1_C"/>
</dbReference>
<comment type="caution">
    <text evidence="4">The sequence shown here is derived from an EMBL/GenBank/DDBJ whole genome shotgun (WGS) entry which is preliminary data.</text>
</comment>
<evidence type="ECO:0000256" key="1">
    <source>
        <dbReference type="ARBA" id="ARBA00006832"/>
    </source>
</evidence>
<protein>
    <submittedName>
        <fullName evidence="4">Vacuolar protein sorting-associated protein 72</fullName>
    </submittedName>
</protein>
<accession>A0A9W8AU40</accession>
<dbReference type="PANTHER" id="PTHR13275">
    <property type="entry name" value="YL-1 PROTEIN TRANSCRIPTION FACTOR-LIKE 1"/>
    <property type="match status" value="1"/>
</dbReference>
<name>A0A9W8AU40_9FUNG</name>